<organism evidence="1 2">
    <name type="scientific">Methanoculleus taiwanensis</name>
    <dbReference type="NCBI Taxonomy" id="1550565"/>
    <lineage>
        <taxon>Archaea</taxon>
        <taxon>Methanobacteriati</taxon>
        <taxon>Methanobacteriota</taxon>
        <taxon>Stenosarchaea group</taxon>
        <taxon>Methanomicrobia</taxon>
        <taxon>Methanomicrobiales</taxon>
        <taxon>Methanomicrobiaceae</taxon>
        <taxon>Methanoculleus</taxon>
    </lineage>
</organism>
<evidence type="ECO:0000313" key="2">
    <source>
        <dbReference type="Proteomes" id="UP000290932"/>
    </source>
</evidence>
<keyword evidence="2" id="KW-1185">Reference proteome</keyword>
<sequence length="202" mass="20978">MNLILPKLAILLGIGLCLTAGCTSSPTEEPVTTTNPTVTPVGEAVVPTAEAGSSASAAGTATAVDYESLIALLPAAPAGWTADEPVGGSMNAADAAWSWAARDYTKGDVTATVSIQDSAYQEVGQWAVWDTLTSIETTEGYYRQGTTGGYPSWEVYSKPASYGRWVGVNDRFIVIVSVEDGTAGDLEAFANAIDYQRLGSLG</sequence>
<reference evidence="1 2" key="1">
    <citation type="journal article" date="2015" name="Int. J. Syst. Evol. Microbiol.">
        <title>Methanoculleus taiwanensis sp. nov., a methanogen isolated from deep marine sediment at the deformation front area near Taiwan.</title>
        <authorList>
            <person name="Weng C.Y."/>
            <person name="Chen S.C."/>
            <person name="Lai M.C."/>
            <person name="Wu S.Y."/>
            <person name="Lin S."/>
            <person name="Yang T.F."/>
            <person name="Chen P.C."/>
        </authorList>
    </citation>
    <scope>NUCLEOTIDE SEQUENCE [LARGE SCALE GENOMIC DNA]</scope>
    <source>
        <strain evidence="1 2">CYW4</strain>
    </source>
</reference>
<comment type="caution">
    <text evidence="1">The sequence shown here is derived from an EMBL/GenBank/DDBJ whole genome shotgun (WGS) entry which is preliminary data.</text>
</comment>
<proteinExistence type="predicted"/>
<dbReference type="Proteomes" id="UP000290932">
    <property type="component" value="Unassembled WGS sequence"/>
</dbReference>
<dbReference type="AlphaFoldDB" id="A0A498GZ30"/>
<name>A0A498GZ30_9EURY</name>
<evidence type="ECO:0000313" key="1">
    <source>
        <dbReference type="EMBL" id="RXE55355.1"/>
    </source>
</evidence>
<dbReference type="EMBL" id="LHQS01000003">
    <property type="protein sequence ID" value="RXE55355.1"/>
    <property type="molecule type" value="Genomic_DNA"/>
</dbReference>
<protein>
    <submittedName>
        <fullName evidence="1">Uncharacterized protein</fullName>
    </submittedName>
</protein>
<accession>A0A498GZ30</accession>
<gene>
    <name evidence="1" type="ORF">ABH15_11400</name>
</gene>
<dbReference type="PROSITE" id="PS51257">
    <property type="entry name" value="PROKAR_LIPOPROTEIN"/>
    <property type="match status" value="1"/>
</dbReference>